<sequence length="339" mass="37824">MSSGSCSKKNKGLKRELSHLAIEEILSSVGSPHQVTRASLKTRNSIADSMLRDLVPSLHPLRFKDLPHANLGKVEDFIEYFEVAGKVRTASGIIRSTISHLEHSSLAQLQQRHQVPFFSIGPMHKMAPSSSTSLLIEDAYCIEWLDKQAPLSVIYVSLGSLATVDEKELAEMAWGLASSGQPFLWVVRPGSVRNSDWIELLPDGFKEETGERGRVVRWAPQKEVLAHCAVGGFWTHCGWNSTLESLSEGVPMLCMPRFGDQEVNARYICHVWRIGLECEHQPEVERGEIEKVVKVLMLGNDGEEMRRRATLTKEKVALGVRKGCSSYNSLNDLTEFLSL</sequence>
<dbReference type="EMBL" id="JAVXUO010002148">
    <property type="protein sequence ID" value="KAK2975889.1"/>
    <property type="molecule type" value="Genomic_DNA"/>
</dbReference>
<protein>
    <submittedName>
        <fullName evidence="3">Uncharacterized protein</fullName>
    </submittedName>
</protein>
<comment type="similarity">
    <text evidence="1">Belongs to the UDP-glycosyltransferase family.</text>
</comment>
<reference evidence="3" key="1">
    <citation type="submission" date="2022-12" db="EMBL/GenBank/DDBJ databases">
        <title>Draft genome assemblies for two species of Escallonia (Escalloniales).</title>
        <authorList>
            <person name="Chanderbali A."/>
            <person name="Dervinis C."/>
            <person name="Anghel I."/>
            <person name="Soltis D."/>
            <person name="Soltis P."/>
            <person name="Zapata F."/>
        </authorList>
    </citation>
    <scope>NUCLEOTIDE SEQUENCE</scope>
    <source>
        <strain evidence="3">UCBG92.1500</strain>
        <tissue evidence="3">Leaf</tissue>
    </source>
</reference>
<gene>
    <name evidence="3" type="ORF">RJ640_015320</name>
</gene>
<dbReference type="FunFam" id="3.40.50.2000:FF:000040">
    <property type="entry name" value="UDP-glycosyltransferase 76C1"/>
    <property type="match status" value="1"/>
</dbReference>
<dbReference type="PANTHER" id="PTHR48045:SF30">
    <property type="entry name" value="UDP-GLYCOSYLTRANSFERASE 76H1-LIKE"/>
    <property type="match status" value="1"/>
</dbReference>
<dbReference type="PANTHER" id="PTHR48045">
    <property type="entry name" value="UDP-GLYCOSYLTRANSFERASE 72B1"/>
    <property type="match status" value="1"/>
</dbReference>
<evidence type="ECO:0000256" key="2">
    <source>
        <dbReference type="ARBA" id="ARBA00022679"/>
    </source>
</evidence>
<evidence type="ECO:0000313" key="3">
    <source>
        <dbReference type="EMBL" id="KAK2975889.1"/>
    </source>
</evidence>
<dbReference type="CDD" id="cd03784">
    <property type="entry name" value="GT1_Gtf-like"/>
    <property type="match status" value="1"/>
</dbReference>
<keyword evidence="2" id="KW-0808">Transferase</keyword>
<evidence type="ECO:0000256" key="1">
    <source>
        <dbReference type="ARBA" id="ARBA00009995"/>
    </source>
</evidence>
<comment type="caution">
    <text evidence="3">The sequence shown here is derived from an EMBL/GenBank/DDBJ whole genome shotgun (WGS) entry which is preliminary data.</text>
</comment>
<keyword evidence="4" id="KW-1185">Reference proteome</keyword>
<dbReference type="AlphaFoldDB" id="A0AA88QRJ5"/>
<organism evidence="3 4">
    <name type="scientific">Escallonia rubra</name>
    <dbReference type="NCBI Taxonomy" id="112253"/>
    <lineage>
        <taxon>Eukaryota</taxon>
        <taxon>Viridiplantae</taxon>
        <taxon>Streptophyta</taxon>
        <taxon>Embryophyta</taxon>
        <taxon>Tracheophyta</taxon>
        <taxon>Spermatophyta</taxon>
        <taxon>Magnoliopsida</taxon>
        <taxon>eudicotyledons</taxon>
        <taxon>Gunneridae</taxon>
        <taxon>Pentapetalae</taxon>
        <taxon>asterids</taxon>
        <taxon>campanulids</taxon>
        <taxon>Escalloniales</taxon>
        <taxon>Escalloniaceae</taxon>
        <taxon>Escallonia</taxon>
    </lineage>
</organism>
<proteinExistence type="inferred from homology"/>
<dbReference type="InterPro" id="IPR002213">
    <property type="entry name" value="UDP_glucos_trans"/>
</dbReference>
<dbReference type="SUPFAM" id="SSF53756">
    <property type="entry name" value="UDP-Glycosyltransferase/glycogen phosphorylase"/>
    <property type="match status" value="1"/>
</dbReference>
<name>A0AA88QRJ5_9ASTE</name>
<evidence type="ECO:0000313" key="4">
    <source>
        <dbReference type="Proteomes" id="UP001187471"/>
    </source>
</evidence>
<accession>A0AA88QRJ5</accession>
<dbReference type="Proteomes" id="UP001187471">
    <property type="component" value="Unassembled WGS sequence"/>
</dbReference>
<dbReference type="Gene3D" id="3.40.50.2000">
    <property type="entry name" value="Glycogen Phosphorylase B"/>
    <property type="match status" value="2"/>
</dbReference>
<dbReference type="GO" id="GO:0035251">
    <property type="term" value="F:UDP-glucosyltransferase activity"/>
    <property type="evidence" value="ECO:0007669"/>
    <property type="project" value="UniProtKB-ARBA"/>
</dbReference>
<dbReference type="Pfam" id="PF00201">
    <property type="entry name" value="UDPGT"/>
    <property type="match status" value="1"/>
</dbReference>